<feature type="compositionally biased region" description="Low complexity" evidence="1">
    <location>
        <begin position="178"/>
        <end position="189"/>
    </location>
</feature>
<evidence type="ECO:0000313" key="4">
    <source>
        <dbReference type="EMBL" id="GJJ69644.1"/>
    </source>
</evidence>
<feature type="region of interest" description="Disordered" evidence="1">
    <location>
        <begin position="819"/>
        <end position="859"/>
    </location>
</feature>
<dbReference type="OrthoDB" id="258495at2759"/>
<proteinExistence type="predicted"/>
<keyword evidence="5" id="KW-1185">Reference proteome</keyword>
<dbReference type="PRINTS" id="PR01217">
    <property type="entry name" value="PRICHEXTENSN"/>
</dbReference>
<feature type="compositionally biased region" description="Low complexity" evidence="1">
    <location>
        <begin position="555"/>
        <end position="567"/>
    </location>
</feature>
<dbReference type="PROSITE" id="PS50188">
    <property type="entry name" value="B302_SPRY"/>
    <property type="match status" value="2"/>
</dbReference>
<sequence>MYPQPGHYPYGQQPPPPSQQQQFQPYPPPQHLPHHQQPLPTPPASNSTPPPYTPWPGYPPQSQSQQQQQRPVYQPQTHHRLPSQGPPTTRPVSGSGFKPYQPQTTPSFGPPSSFYNGGMSSFPTSQPTPPAVSPSLSSGPTFGGVAVSQAPSSSGSTGSSAPNAPPDALYKAEMTEAQVQKWQTQQTQQNIKVEVVETTSAPQARPGITPPKQSNPGGAYYGASQLQQQQDQQPSSLDIQAQIQLQLQRQSQLQAIHQNGRHQSYMGGASSTPPAAAHSPYIAPAGLQPTPVEYQSSLTDITPVLSHKNESSLTTLDPSISVSAGLHARNTQPYSSPSNGSYPAQPSAIELQSSLTEVDSTVTAALPGRASGPSSGATPRPVSGSGYGQSSSPMQPNNGRYQNFGQPSYPSAIEEQSSLTEIDNLPHPIEAQSSLTELDNLPHPIEAQSSLTELDSLPHPIEAQSSLTELDDLPHPIEAQSSLTELDNLPHPIEAQSALTEVDTLPYGLQEQSALTELDDLPSALEDQSSLTVVDNLPNSLNEQSPLTEVDDIDQSQSDNSIKSSSSPATSHPLESPTATKAGPSIVQSVSPVSSPGQSATGAASSFSMSNWTLPSEFSDPSNWPDADQNNEMDAPSSRGHSRSPAMHIDTSLASVNERLDQTENKGGSILIPLSPTTAESSGANTPLWKTLSPSNSFKKKTQTLGGKTPVPPPKPASISAAKINHPQAGSSGARFTVSEEINLLGGTAATHAPVSSASATPNVLIYEEGEDDAVSLGEDDNDHVDDGVSAFIRELQSSIPISNSESNGSFTADSLTVGSLKRTESNSSRRSQIARAITPEPTADTRRETAPDPLPATEPPVDTAIYELQQLEATQFEWTFTESEQSTYERIFGLWERPAEDCVSADIAGKVFMTLGLMKDDLRKIWELLNPEEKPILTRTQFIAGLHLVNCKAVGYELPHDLPDELMMSAAAVGRVIVPPRPTQGPSLILPGASEFSTPVTSLVHQDPYVRPASPMLPPMVSPPPPTQQPTGSSFIFSYTGMPKDFGSPAAAPIPSYSDSMAAEPTFVYQQQQQFQSSMSSDMFAPQPMDPPPAQISTFMDKSMPVPAPRPYSGSIPSSGNNSAGNSNEVFPREYIPGPHAVQHPGAEAPIRLSFEDDLDIQRSMMPASTTFAPPVPATCVNKDGSNQVESQSTAGAVVPVNVQSDPIVENSALYASPPDAWDHDAAPPELDVEGNSIRYKSHFKNDMTVSASVTANHPINPKSGVFYFEIMIDRFKGGSAISIGIASKDLRKNCQVGWDLNSWGYHSDDGCLYFGNGKQNIKYSFDYDEGTTVGCGVNFLDKSIFFTLNGEQQGVAFKFLKTSIPLYPAIGLSQAGTDINANFGDQTFLFDIVRYKKAVMSKAIHVPPPMVWNNGQRNDKVFSILPDGLSVIASGSDAGCIRGPLVSPRDKDVFYFEITILYMPKTELGTILVGICGRDQNMKETVGWKPNSYGYSGESGDFLSRSSNRSSLNAKSLSGKMKARARGPPFRSGSVVGCGVDFAARELFFTINGECLGQAFYDVDVLDCYPCVSVVDGGGGGVGGPLSMLREQPDDKSGATASSPFNSRDSTHAATIGSSERTGFEFKANFGQYPFMFDLQAFEASGGQA</sequence>
<evidence type="ECO:0000313" key="5">
    <source>
        <dbReference type="Proteomes" id="UP000827284"/>
    </source>
</evidence>
<dbReference type="InterPro" id="IPR011992">
    <property type="entry name" value="EF-hand-dom_pair"/>
</dbReference>
<evidence type="ECO:0000259" key="2">
    <source>
        <dbReference type="PROSITE" id="PS50031"/>
    </source>
</evidence>
<gene>
    <name evidence="4" type="ORF">EMPS_01992</name>
</gene>
<feature type="compositionally biased region" description="Polar residues" evidence="1">
    <location>
        <begin position="600"/>
        <end position="632"/>
    </location>
</feature>
<feature type="compositionally biased region" description="Low complexity" evidence="1">
    <location>
        <begin position="269"/>
        <end position="280"/>
    </location>
</feature>
<dbReference type="Gene3D" id="1.10.238.10">
    <property type="entry name" value="EF-hand"/>
    <property type="match status" value="1"/>
</dbReference>
<feature type="compositionally biased region" description="Low complexity" evidence="1">
    <location>
        <begin position="1"/>
        <end position="11"/>
    </location>
</feature>
<feature type="domain" description="B30.2/SPRY" evidence="3">
    <location>
        <begin position="1393"/>
        <end position="1593"/>
    </location>
</feature>
<dbReference type="Pfam" id="PF12763">
    <property type="entry name" value="EH"/>
    <property type="match status" value="1"/>
</dbReference>
<feature type="region of interest" description="Disordered" evidence="1">
    <location>
        <begin position="536"/>
        <end position="645"/>
    </location>
</feature>
<feature type="compositionally biased region" description="Polar residues" evidence="1">
    <location>
        <begin position="388"/>
        <end position="417"/>
    </location>
</feature>
<feature type="compositionally biased region" description="Polar residues" evidence="1">
    <location>
        <begin position="1601"/>
        <end position="1618"/>
    </location>
</feature>
<feature type="compositionally biased region" description="Pro residues" evidence="1">
    <location>
        <begin position="39"/>
        <end position="59"/>
    </location>
</feature>
<dbReference type="InterPro" id="IPR044736">
    <property type="entry name" value="Gid1/RanBPM/SPLA_SPRY"/>
</dbReference>
<feature type="region of interest" description="Disordered" evidence="1">
    <location>
        <begin position="1"/>
        <end position="289"/>
    </location>
</feature>
<reference evidence="4" key="2">
    <citation type="journal article" date="2022" name="Microbiol. Resour. Announc.">
        <title>Whole-Genome Sequence of Entomortierella parvispora E1425, a Mucoromycotan Fungus Associated with Burkholderiaceae-Related Endosymbiotic Bacteria.</title>
        <authorList>
            <person name="Herlambang A."/>
            <person name="Guo Y."/>
            <person name="Takashima Y."/>
            <person name="Narisawa K."/>
            <person name="Ohta H."/>
            <person name="Nishizawa T."/>
        </authorList>
    </citation>
    <scope>NUCLEOTIDE SEQUENCE</scope>
    <source>
        <strain evidence="4">E1425</strain>
    </source>
</reference>
<feature type="region of interest" description="Disordered" evidence="1">
    <location>
        <begin position="1586"/>
        <end position="1618"/>
    </location>
</feature>
<comment type="caution">
    <text evidence="4">The sequence shown here is derived from an EMBL/GenBank/DDBJ whole genome shotgun (WGS) entry which is preliminary data.</text>
</comment>
<dbReference type="InterPro" id="IPR050618">
    <property type="entry name" value="Ubq-SigPath_Reg"/>
</dbReference>
<feature type="compositionally biased region" description="Low complexity" evidence="1">
    <location>
        <begin position="583"/>
        <end position="599"/>
    </location>
</feature>
<feature type="compositionally biased region" description="Low complexity" evidence="1">
    <location>
        <begin position="143"/>
        <end position="162"/>
    </location>
</feature>
<feature type="compositionally biased region" description="Polar residues" evidence="1">
    <location>
        <begin position="536"/>
        <end position="547"/>
    </location>
</feature>
<feature type="compositionally biased region" description="Polar residues" evidence="1">
    <location>
        <begin position="675"/>
        <end position="685"/>
    </location>
</feature>
<feature type="region of interest" description="Disordered" evidence="1">
    <location>
        <begin position="667"/>
        <end position="721"/>
    </location>
</feature>
<name>A0A9P3H3X5_9FUNG</name>
<dbReference type="SUPFAM" id="SSF49899">
    <property type="entry name" value="Concanavalin A-like lectins/glucanases"/>
    <property type="match status" value="2"/>
</dbReference>
<feature type="domain" description="EH" evidence="2">
    <location>
        <begin position="885"/>
        <end position="974"/>
    </location>
</feature>
<evidence type="ECO:0000259" key="3">
    <source>
        <dbReference type="PROSITE" id="PS50188"/>
    </source>
</evidence>
<feature type="domain" description="B30.2/SPRY" evidence="3">
    <location>
        <begin position="1184"/>
        <end position="1390"/>
    </location>
</feature>
<dbReference type="SUPFAM" id="SSF47473">
    <property type="entry name" value="EF-hand"/>
    <property type="match status" value="1"/>
</dbReference>
<dbReference type="PROSITE" id="PS50031">
    <property type="entry name" value="EH"/>
    <property type="match status" value="1"/>
</dbReference>
<feature type="region of interest" description="Disordered" evidence="1">
    <location>
        <begin position="365"/>
        <end position="417"/>
    </location>
</feature>
<dbReference type="PANTHER" id="PTHR12864">
    <property type="entry name" value="RAN BINDING PROTEIN 9-RELATED"/>
    <property type="match status" value="1"/>
</dbReference>
<feature type="compositionally biased region" description="Low complexity" evidence="1">
    <location>
        <begin position="60"/>
        <end position="76"/>
    </location>
</feature>
<feature type="compositionally biased region" description="Low complexity" evidence="1">
    <location>
        <begin position="224"/>
        <end position="258"/>
    </location>
</feature>
<accession>A0A9P3H3X5</accession>
<reference evidence="4" key="1">
    <citation type="submission" date="2021-11" db="EMBL/GenBank/DDBJ databases">
        <authorList>
            <person name="Herlambang A."/>
            <person name="Guo Y."/>
            <person name="Takashima Y."/>
            <person name="Nishizawa T."/>
        </authorList>
    </citation>
    <scope>NUCLEOTIDE SEQUENCE</scope>
    <source>
        <strain evidence="4">E1425</strain>
    </source>
</reference>
<feature type="region of interest" description="Disordered" evidence="1">
    <location>
        <begin position="1109"/>
        <end position="1146"/>
    </location>
</feature>
<dbReference type="InterPro" id="IPR013320">
    <property type="entry name" value="ConA-like_dom_sf"/>
</dbReference>
<dbReference type="InterPro" id="IPR043136">
    <property type="entry name" value="B30.2/SPRY_sf"/>
</dbReference>
<dbReference type="EMBL" id="BQFW01000002">
    <property type="protein sequence ID" value="GJJ69644.1"/>
    <property type="molecule type" value="Genomic_DNA"/>
</dbReference>
<dbReference type="Pfam" id="PF00622">
    <property type="entry name" value="SPRY"/>
    <property type="match status" value="2"/>
</dbReference>
<dbReference type="SMART" id="SM00449">
    <property type="entry name" value="SPRY"/>
    <property type="match status" value="2"/>
</dbReference>
<dbReference type="Proteomes" id="UP000827284">
    <property type="component" value="Unassembled WGS sequence"/>
</dbReference>
<feature type="compositionally biased region" description="Polar residues" evidence="1">
    <location>
        <begin position="113"/>
        <end position="125"/>
    </location>
</feature>
<protein>
    <submittedName>
        <fullName evidence="4">Ran-binding protein 9/10</fullName>
    </submittedName>
</protein>
<evidence type="ECO:0000256" key="1">
    <source>
        <dbReference type="SAM" id="MobiDB-lite"/>
    </source>
</evidence>
<feature type="compositionally biased region" description="Low complexity" evidence="1">
    <location>
        <begin position="1114"/>
        <end position="1129"/>
    </location>
</feature>
<dbReference type="InterPro" id="IPR003877">
    <property type="entry name" value="SPRY_dom"/>
</dbReference>
<dbReference type="InterPro" id="IPR000261">
    <property type="entry name" value="EH_dom"/>
</dbReference>
<dbReference type="CDD" id="cd12885">
    <property type="entry name" value="SPRY_RanBP_like"/>
    <property type="match status" value="2"/>
</dbReference>
<dbReference type="SMART" id="SM00027">
    <property type="entry name" value="EH"/>
    <property type="match status" value="1"/>
</dbReference>
<organism evidence="4 5">
    <name type="scientific">Entomortierella parvispora</name>
    <dbReference type="NCBI Taxonomy" id="205924"/>
    <lineage>
        <taxon>Eukaryota</taxon>
        <taxon>Fungi</taxon>
        <taxon>Fungi incertae sedis</taxon>
        <taxon>Mucoromycota</taxon>
        <taxon>Mortierellomycotina</taxon>
        <taxon>Mortierellomycetes</taxon>
        <taxon>Mortierellales</taxon>
        <taxon>Mortierellaceae</taxon>
        <taxon>Entomortierella</taxon>
    </lineage>
</organism>
<dbReference type="InterPro" id="IPR001870">
    <property type="entry name" value="B30.2/SPRY"/>
</dbReference>
<dbReference type="Gene3D" id="2.60.120.920">
    <property type="match status" value="2"/>
</dbReference>